<sequence length="101" mass="10887">MKFDRYRSFKTATGADPAFESGEVTGVIRWIRPCSLRGSTSNSVLEGCPAPSSATVSGNLAKPTTLIVRVPRLKCAHGILLLSLRRPSVYLCVLSFKACTV</sequence>
<accession>A0A4C1YXU4</accession>
<name>A0A4C1YXU4_EUMVA</name>
<keyword evidence="2" id="KW-1185">Reference proteome</keyword>
<evidence type="ECO:0000313" key="2">
    <source>
        <dbReference type="Proteomes" id="UP000299102"/>
    </source>
</evidence>
<evidence type="ECO:0000313" key="1">
    <source>
        <dbReference type="EMBL" id="GBP80918.1"/>
    </source>
</evidence>
<dbReference type="Proteomes" id="UP000299102">
    <property type="component" value="Unassembled WGS sequence"/>
</dbReference>
<proteinExistence type="predicted"/>
<gene>
    <name evidence="1" type="ORF">EVAR_48999_1</name>
</gene>
<dbReference type="AlphaFoldDB" id="A0A4C1YXU4"/>
<comment type="caution">
    <text evidence="1">The sequence shown here is derived from an EMBL/GenBank/DDBJ whole genome shotgun (WGS) entry which is preliminary data.</text>
</comment>
<reference evidence="1 2" key="1">
    <citation type="journal article" date="2019" name="Commun. Biol.">
        <title>The bagworm genome reveals a unique fibroin gene that provides high tensile strength.</title>
        <authorList>
            <person name="Kono N."/>
            <person name="Nakamura H."/>
            <person name="Ohtoshi R."/>
            <person name="Tomita M."/>
            <person name="Numata K."/>
            <person name="Arakawa K."/>
        </authorList>
    </citation>
    <scope>NUCLEOTIDE SEQUENCE [LARGE SCALE GENOMIC DNA]</scope>
</reference>
<protein>
    <submittedName>
        <fullName evidence="1">Uncharacterized protein</fullName>
    </submittedName>
</protein>
<dbReference type="EMBL" id="BGZK01001488">
    <property type="protein sequence ID" value="GBP80918.1"/>
    <property type="molecule type" value="Genomic_DNA"/>
</dbReference>
<organism evidence="1 2">
    <name type="scientific">Eumeta variegata</name>
    <name type="common">Bagworm moth</name>
    <name type="synonym">Eumeta japonica</name>
    <dbReference type="NCBI Taxonomy" id="151549"/>
    <lineage>
        <taxon>Eukaryota</taxon>
        <taxon>Metazoa</taxon>
        <taxon>Ecdysozoa</taxon>
        <taxon>Arthropoda</taxon>
        <taxon>Hexapoda</taxon>
        <taxon>Insecta</taxon>
        <taxon>Pterygota</taxon>
        <taxon>Neoptera</taxon>
        <taxon>Endopterygota</taxon>
        <taxon>Lepidoptera</taxon>
        <taxon>Glossata</taxon>
        <taxon>Ditrysia</taxon>
        <taxon>Tineoidea</taxon>
        <taxon>Psychidae</taxon>
        <taxon>Oiketicinae</taxon>
        <taxon>Eumeta</taxon>
    </lineage>
</organism>